<dbReference type="InterPro" id="IPR003500">
    <property type="entry name" value="RpiB_LacA_LacB"/>
</dbReference>
<evidence type="ECO:0000313" key="2">
    <source>
        <dbReference type="EMBL" id="KAL3750329.1"/>
    </source>
</evidence>
<dbReference type="InterPro" id="IPR025979">
    <property type="entry name" value="ChrR-like_cupin_dom"/>
</dbReference>
<dbReference type="EMBL" id="JBJKBG010000002">
    <property type="protein sequence ID" value="KAL3750329.1"/>
    <property type="molecule type" value="Genomic_DNA"/>
</dbReference>
<dbReference type="InterPro" id="IPR014710">
    <property type="entry name" value="RmlC-like_jellyroll"/>
</dbReference>
<evidence type="ECO:0000259" key="1">
    <source>
        <dbReference type="Pfam" id="PF12973"/>
    </source>
</evidence>
<name>A0ABD3LIG3_EUCGL</name>
<dbReference type="InterPro" id="IPR011051">
    <property type="entry name" value="RmlC_Cupin_sf"/>
</dbReference>
<dbReference type="GO" id="GO:0016853">
    <property type="term" value="F:isomerase activity"/>
    <property type="evidence" value="ECO:0007669"/>
    <property type="project" value="UniProtKB-ARBA"/>
</dbReference>
<dbReference type="PANTHER" id="PTHR30345">
    <property type="entry name" value="RIBOSE-5-PHOSPHATE ISOMERASE B"/>
    <property type="match status" value="1"/>
</dbReference>
<reference evidence="2 3" key="1">
    <citation type="submission" date="2024-11" db="EMBL/GenBank/DDBJ databases">
        <title>Chromosome-level genome assembly of Eucalyptus globulus Labill. provides insights into its genome evolution.</title>
        <authorList>
            <person name="Li X."/>
        </authorList>
    </citation>
    <scope>NUCLEOTIDE SEQUENCE [LARGE SCALE GENOMIC DNA]</scope>
    <source>
        <strain evidence="2">CL2024</strain>
        <tissue evidence="2">Fresh tender leaves</tissue>
    </source>
</reference>
<dbReference type="Gene3D" id="3.40.1400.10">
    <property type="entry name" value="Sugar-phosphate isomerase, RpiB/LacA/LacB"/>
    <property type="match status" value="1"/>
</dbReference>
<dbReference type="AlphaFoldDB" id="A0ABD3LIG3"/>
<feature type="domain" description="ChrR-like cupin" evidence="1">
    <location>
        <begin position="230"/>
        <end position="305"/>
    </location>
</feature>
<dbReference type="Pfam" id="PF02502">
    <property type="entry name" value="LacAB_rpiB"/>
    <property type="match status" value="1"/>
</dbReference>
<organism evidence="2 3">
    <name type="scientific">Eucalyptus globulus</name>
    <name type="common">Tasmanian blue gum</name>
    <dbReference type="NCBI Taxonomy" id="34317"/>
    <lineage>
        <taxon>Eukaryota</taxon>
        <taxon>Viridiplantae</taxon>
        <taxon>Streptophyta</taxon>
        <taxon>Embryophyta</taxon>
        <taxon>Tracheophyta</taxon>
        <taxon>Spermatophyta</taxon>
        <taxon>Magnoliopsida</taxon>
        <taxon>eudicotyledons</taxon>
        <taxon>Gunneridae</taxon>
        <taxon>Pentapetalae</taxon>
        <taxon>rosids</taxon>
        <taxon>malvids</taxon>
        <taxon>Myrtales</taxon>
        <taxon>Myrtaceae</taxon>
        <taxon>Myrtoideae</taxon>
        <taxon>Eucalypteae</taxon>
        <taxon>Eucalyptus</taxon>
    </lineage>
</organism>
<dbReference type="Gene3D" id="2.60.120.10">
    <property type="entry name" value="Jelly Rolls"/>
    <property type="match status" value="1"/>
</dbReference>
<gene>
    <name evidence="2" type="ORF">ACJRO7_011341</name>
</gene>
<dbReference type="Pfam" id="PF12973">
    <property type="entry name" value="Cupin_7"/>
    <property type="match status" value="1"/>
</dbReference>
<dbReference type="SUPFAM" id="SSF51182">
    <property type="entry name" value="RmlC-like cupins"/>
    <property type="match status" value="1"/>
</dbReference>
<accession>A0ABD3LIG3</accession>
<comment type="caution">
    <text evidence="2">The sequence shown here is derived from an EMBL/GenBank/DDBJ whole genome shotgun (WGS) entry which is preliminary data.</text>
</comment>
<dbReference type="Proteomes" id="UP001634007">
    <property type="component" value="Unassembled WGS sequence"/>
</dbReference>
<dbReference type="PANTHER" id="PTHR30345:SF0">
    <property type="entry name" value="DNA DAMAGE-REPAIR_TOLERATION PROTEIN DRT102"/>
    <property type="match status" value="1"/>
</dbReference>
<proteinExistence type="predicted"/>
<dbReference type="SUPFAM" id="SSF89623">
    <property type="entry name" value="Ribose/Galactose isomerase RpiB/AlsB"/>
    <property type="match status" value="1"/>
</dbReference>
<evidence type="ECO:0000313" key="3">
    <source>
        <dbReference type="Proteomes" id="UP001634007"/>
    </source>
</evidence>
<sequence length="323" mass="34854">MADSPAPRPTAAAGLSFAFNFQALKNIAAAIARPNKIIAGASPFGALLKDALVSRIREDLDIEVQDLGISFTIAADVGRRVSSSRGSGARGLVVCGSNHVGSVLANKFPGIFATACRSVDDAVNARSICNSNILVISPNSMPRDSAYDIFRAWLKTPFKSPCPASDGQPWGDGIQESLDRAQFEMAQIGVRTSEPDGCVSCAICCLANPQVPDPFEMIPGGSVKIIQENPTSATVKFKAQSVEPAHHHTSGHEQLVLKGKMSVWNLSKKKRYDLVAGNYLFTPGGDVHMVKYHEDTKFFVKWHGHCDMFFNQDLDTAEMAIDE</sequence>
<dbReference type="InterPro" id="IPR036569">
    <property type="entry name" value="RpiB_LacA_LacB_sf"/>
</dbReference>
<keyword evidence="3" id="KW-1185">Reference proteome</keyword>
<protein>
    <recommendedName>
        <fullName evidence="1">ChrR-like cupin domain-containing protein</fullName>
    </recommendedName>
</protein>